<name>A0A0L6JJN7_9FIRM</name>
<dbReference type="Proteomes" id="UP000036923">
    <property type="component" value="Unassembled WGS sequence"/>
</dbReference>
<organism evidence="2 3">
    <name type="scientific">Pseudobacteroides cellulosolvens ATCC 35603 = DSM 2933</name>
    <dbReference type="NCBI Taxonomy" id="398512"/>
    <lineage>
        <taxon>Bacteria</taxon>
        <taxon>Bacillati</taxon>
        <taxon>Bacillota</taxon>
        <taxon>Clostridia</taxon>
        <taxon>Eubacteriales</taxon>
        <taxon>Oscillospiraceae</taxon>
        <taxon>Pseudobacteroides</taxon>
    </lineage>
</organism>
<protein>
    <submittedName>
        <fullName evidence="2">Dinitrogenase iron-molybdenum cofactor biosynthesis protein</fullName>
    </submittedName>
</protein>
<feature type="domain" description="Dinitrogenase iron-molybdenum cofactor biosynthesis" evidence="1">
    <location>
        <begin position="13"/>
        <end position="102"/>
    </location>
</feature>
<dbReference type="RefSeq" id="WP_036944230.1">
    <property type="nucleotide sequence ID" value="NZ_JQKC01000026.1"/>
</dbReference>
<dbReference type="STRING" id="398512.Bccel_1234"/>
<dbReference type="InterPro" id="IPR033913">
    <property type="entry name" value="MTH1175_dom"/>
</dbReference>
<evidence type="ECO:0000259" key="1">
    <source>
        <dbReference type="Pfam" id="PF02579"/>
    </source>
</evidence>
<dbReference type="PANTHER" id="PTHR42983:SF1">
    <property type="entry name" value="IRON-MOLYBDENUM PROTEIN"/>
    <property type="match status" value="1"/>
</dbReference>
<dbReference type="Gene3D" id="3.30.420.130">
    <property type="entry name" value="Dinitrogenase iron-molybdenum cofactor biosynthesis domain"/>
    <property type="match status" value="1"/>
</dbReference>
<dbReference type="InterPro" id="IPR003731">
    <property type="entry name" value="Di-Nase_FeMo-co_biosynth"/>
</dbReference>
<dbReference type="eggNOG" id="COG1433">
    <property type="taxonomic scope" value="Bacteria"/>
</dbReference>
<dbReference type="PANTHER" id="PTHR42983">
    <property type="entry name" value="DINITROGENASE IRON-MOLYBDENUM COFACTOR PROTEIN-RELATED"/>
    <property type="match status" value="1"/>
</dbReference>
<dbReference type="OrthoDB" id="9807451at2"/>
<evidence type="ECO:0000313" key="3">
    <source>
        <dbReference type="Proteomes" id="UP000036923"/>
    </source>
</evidence>
<dbReference type="CDD" id="cd00851">
    <property type="entry name" value="MTH1175"/>
    <property type="match status" value="1"/>
</dbReference>
<gene>
    <name evidence="2" type="ORF">Bccel_1234</name>
</gene>
<keyword evidence="3" id="KW-1185">Reference proteome</keyword>
<dbReference type="InterPro" id="IPR036105">
    <property type="entry name" value="DiNase_FeMo-co_biosyn_sf"/>
</dbReference>
<comment type="caution">
    <text evidence="2">The sequence shown here is derived from an EMBL/GenBank/DDBJ whole genome shotgun (WGS) entry which is preliminary data.</text>
</comment>
<dbReference type="EMBL" id="LGTC01000001">
    <property type="protein sequence ID" value="KNY25974.1"/>
    <property type="molecule type" value="Genomic_DNA"/>
</dbReference>
<dbReference type="Pfam" id="PF02579">
    <property type="entry name" value="Nitro_FeMo-Co"/>
    <property type="match status" value="1"/>
</dbReference>
<proteinExistence type="predicted"/>
<dbReference type="AlphaFoldDB" id="A0A0L6JJN7"/>
<accession>A0A0L6JJN7</accession>
<evidence type="ECO:0000313" key="2">
    <source>
        <dbReference type="EMBL" id="KNY25974.1"/>
    </source>
</evidence>
<sequence length="121" mass="12672">MKIAVPSEGNTIESSVCQSFGRTYYFVVADSETLEYKVIDNQAVSSQGGAGIKAAQAVVDSGADAVVTFHCGQNAADVLKAADIKIMKAVPGTVSEIVQKYKAGELLELAEIHAGYHQHGG</sequence>
<reference evidence="3" key="1">
    <citation type="submission" date="2015-07" db="EMBL/GenBank/DDBJ databases">
        <title>Near-Complete Genome Sequence of the Cellulolytic Bacterium Bacteroides (Pseudobacteroides) cellulosolvens ATCC 35603.</title>
        <authorList>
            <person name="Dassa B."/>
            <person name="Utturkar S.M."/>
            <person name="Klingeman D.M."/>
            <person name="Hurt R.A."/>
            <person name="Keller M."/>
            <person name="Xu J."/>
            <person name="Reddy Y.H.K."/>
            <person name="Borovok I."/>
            <person name="Grinberg I.R."/>
            <person name="Lamed R."/>
            <person name="Zhivin O."/>
            <person name="Bayer E.A."/>
            <person name="Brown S.D."/>
        </authorList>
    </citation>
    <scope>NUCLEOTIDE SEQUENCE [LARGE SCALE GENOMIC DNA]</scope>
    <source>
        <strain evidence="3">DSM 2933</strain>
    </source>
</reference>
<dbReference type="SUPFAM" id="SSF53146">
    <property type="entry name" value="Nitrogenase accessory factor-like"/>
    <property type="match status" value="1"/>
</dbReference>